<evidence type="ECO:0000259" key="1">
    <source>
        <dbReference type="PROSITE" id="PS50943"/>
    </source>
</evidence>
<dbReference type="RefSeq" id="WP_004911521.1">
    <property type="nucleotide sequence ID" value="NZ_ABEXOC020000025.1"/>
</dbReference>
<dbReference type="InterPro" id="IPR010982">
    <property type="entry name" value="Lambda_DNA-bd_dom_sf"/>
</dbReference>
<dbReference type="SUPFAM" id="SSF47413">
    <property type="entry name" value="lambda repressor-like DNA-binding domains"/>
    <property type="match status" value="1"/>
</dbReference>
<dbReference type="OrthoDB" id="6466423at2"/>
<dbReference type="Gene3D" id="1.10.260.40">
    <property type="entry name" value="lambda repressor-like DNA-binding domains"/>
    <property type="match status" value="1"/>
</dbReference>
<dbReference type="EMBL" id="UGTZ01000001">
    <property type="protein sequence ID" value="SUC31110.1"/>
    <property type="molecule type" value="Genomic_DNA"/>
</dbReference>
<evidence type="ECO:0000313" key="3">
    <source>
        <dbReference type="Proteomes" id="UP000254208"/>
    </source>
</evidence>
<dbReference type="GO" id="GO:0003677">
    <property type="term" value="F:DNA binding"/>
    <property type="evidence" value="ECO:0007669"/>
    <property type="project" value="InterPro"/>
</dbReference>
<evidence type="ECO:0000313" key="2">
    <source>
        <dbReference type="EMBL" id="SUC31110.1"/>
    </source>
</evidence>
<organism evidence="2 3">
    <name type="scientific">Providencia rettgeri</name>
    <dbReference type="NCBI Taxonomy" id="587"/>
    <lineage>
        <taxon>Bacteria</taxon>
        <taxon>Pseudomonadati</taxon>
        <taxon>Pseudomonadota</taxon>
        <taxon>Gammaproteobacteria</taxon>
        <taxon>Enterobacterales</taxon>
        <taxon>Morganellaceae</taxon>
        <taxon>Providencia</taxon>
    </lineage>
</organism>
<dbReference type="GeneID" id="93675019"/>
<dbReference type="Pfam" id="PF12844">
    <property type="entry name" value="HTH_19"/>
    <property type="match status" value="1"/>
</dbReference>
<gene>
    <name evidence="2" type="ORF">NCTC11801_02057</name>
</gene>
<feature type="domain" description="HTH cro/C1-type" evidence="1">
    <location>
        <begin position="22"/>
        <end position="76"/>
    </location>
</feature>
<reference evidence="2 3" key="1">
    <citation type="submission" date="2018-06" db="EMBL/GenBank/DDBJ databases">
        <authorList>
            <consortium name="Pathogen Informatics"/>
            <person name="Doyle S."/>
        </authorList>
    </citation>
    <scope>NUCLEOTIDE SEQUENCE [LARGE SCALE GENOMIC DNA]</scope>
    <source>
        <strain evidence="2 3">NCTC11801</strain>
    </source>
</reference>
<sequence>MLEKEIIKKEITQRNKNLGEYIKIIRVKNKISTHEMAINLDITESHYIEYEHGGTSIYADHLITISKIFNININVFLNVYMKN</sequence>
<dbReference type="Proteomes" id="UP000254208">
    <property type="component" value="Unassembled WGS sequence"/>
</dbReference>
<dbReference type="SMART" id="SM00530">
    <property type="entry name" value="HTH_XRE"/>
    <property type="match status" value="1"/>
</dbReference>
<dbReference type="AlphaFoldDB" id="A0A1B8SSR7"/>
<protein>
    <submittedName>
        <fullName evidence="2">Helix-turn-helix domain</fullName>
    </submittedName>
</protein>
<name>A0A1B8SSR7_PRORE</name>
<dbReference type="CDD" id="cd00093">
    <property type="entry name" value="HTH_XRE"/>
    <property type="match status" value="1"/>
</dbReference>
<dbReference type="PROSITE" id="PS50943">
    <property type="entry name" value="HTH_CROC1"/>
    <property type="match status" value="1"/>
</dbReference>
<proteinExistence type="predicted"/>
<dbReference type="InterPro" id="IPR001387">
    <property type="entry name" value="Cro/C1-type_HTH"/>
</dbReference>
<accession>A0A1B8SSR7</accession>